<dbReference type="EMBL" id="PDEQ01000002">
    <property type="protein sequence ID" value="PEN14393.1"/>
    <property type="molecule type" value="Genomic_DNA"/>
</dbReference>
<feature type="transmembrane region" description="Helical" evidence="1">
    <location>
        <begin position="99"/>
        <end position="122"/>
    </location>
</feature>
<keyword evidence="1" id="KW-1133">Transmembrane helix</keyword>
<accession>A0A2A8D0R3</accession>
<dbReference type="OrthoDB" id="5525190at2"/>
<dbReference type="Proteomes" id="UP000220102">
    <property type="component" value="Unassembled WGS sequence"/>
</dbReference>
<dbReference type="InterPro" id="IPR003675">
    <property type="entry name" value="Rce1/LyrA-like_dom"/>
</dbReference>
<sequence>MRSFFRDEWRRLRRAVESLDLQTMVVLTLAAFIVILHFNIGSRSVFLSNFADGFDPSWRTLWSWGWWFGTKGILGFVVPLLVLYFAFGRSARECGVGLGNWRLASGIAALYLPLVAIGTWILSDGAAFQSQYPHFRGAAFKWQFFLIYEALFLFYWMGWEYLWRGFVLFGTVHKLGLYAIFVQAVPFAVLHVDKPWPEAMLSIVGGVALGALCWRCRSFWIAVPIHAAQMMLLDFWCTLRARTEVDGWGLSALMDALAALT</sequence>
<gene>
    <name evidence="3" type="ORF">CRI94_05005</name>
</gene>
<keyword evidence="1" id="KW-0812">Transmembrane</keyword>
<dbReference type="Pfam" id="PF02517">
    <property type="entry name" value="Rce1-like"/>
    <property type="match status" value="1"/>
</dbReference>
<evidence type="ECO:0000313" key="3">
    <source>
        <dbReference type="EMBL" id="PEN14393.1"/>
    </source>
</evidence>
<proteinExistence type="predicted"/>
<evidence type="ECO:0000259" key="2">
    <source>
        <dbReference type="Pfam" id="PF02517"/>
    </source>
</evidence>
<protein>
    <submittedName>
        <fullName evidence="3">Abortive infection protein</fullName>
    </submittedName>
</protein>
<dbReference type="RefSeq" id="WP_098074574.1">
    <property type="nucleotide sequence ID" value="NZ_PDEQ01000002.1"/>
</dbReference>
<feature type="transmembrane region" description="Helical" evidence="1">
    <location>
        <begin position="199"/>
        <end position="223"/>
    </location>
</feature>
<keyword evidence="4" id="KW-1185">Reference proteome</keyword>
<reference evidence="3 4" key="1">
    <citation type="submission" date="2017-10" db="EMBL/GenBank/DDBJ databases">
        <title>Draft genome of Longibacter Salinarum.</title>
        <authorList>
            <person name="Goh K.M."/>
            <person name="Shamsir M.S."/>
            <person name="Lim S.W."/>
        </authorList>
    </citation>
    <scope>NUCLEOTIDE SEQUENCE [LARGE SCALE GENOMIC DNA]</scope>
    <source>
        <strain evidence="3 4">KCTC 52045</strain>
    </source>
</reference>
<dbReference type="AlphaFoldDB" id="A0A2A8D0R3"/>
<dbReference type="GO" id="GO:0080120">
    <property type="term" value="P:CAAX-box protein maturation"/>
    <property type="evidence" value="ECO:0007669"/>
    <property type="project" value="UniProtKB-ARBA"/>
</dbReference>
<organism evidence="3 4">
    <name type="scientific">Longibacter salinarum</name>
    <dbReference type="NCBI Taxonomy" id="1850348"/>
    <lineage>
        <taxon>Bacteria</taxon>
        <taxon>Pseudomonadati</taxon>
        <taxon>Rhodothermota</taxon>
        <taxon>Rhodothermia</taxon>
        <taxon>Rhodothermales</taxon>
        <taxon>Salisaetaceae</taxon>
        <taxon>Longibacter</taxon>
    </lineage>
</organism>
<evidence type="ECO:0000256" key="1">
    <source>
        <dbReference type="SAM" id="Phobius"/>
    </source>
</evidence>
<dbReference type="GO" id="GO:0004175">
    <property type="term" value="F:endopeptidase activity"/>
    <property type="evidence" value="ECO:0007669"/>
    <property type="project" value="UniProtKB-ARBA"/>
</dbReference>
<feature type="transmembrane region" description="Helical" evidence="1">
    <location>
        <begin position="64"/>
        <end position="87"/>
    </location>
</feature>
<feature type="transmembrane region" description="Helical" evidence="1">
    <location>
        <begin position="142"/>
        <end position="163"/>
    </location>
</feature>
<keyword evidence="1" id="KW-0472">Membrane</keyword>
<feature type="domain" description="CAAX prenyl protease 2/Lysostaphin resistance protein A-like" evidence="2">
    <location>
        <begin position="144"/>
        <end position="228"/>
    </location>
</feature>
<name>A0A2A8D0R3_9BACT</name>
<feature type="transmembrane region" description="Helical" evidence="1">
    <location>
        <begin position="21"/>
        <end position="40"/>
    </location>
</feature>
<evidence type="ECO:0000313" key="4">
    <source>
        <dbReference type="Proteomes" id="UP000220102"/>
    </source>
</evidence>
<comment type="caution">
    <text evidence="3">The sequence shown here is derived from an EMBL/GenBank/DDBJ whole genome shotgun (WGS) entry which is preliminary data.</text>
</comment>